<organism evidence="1 2">
    <name type="scientific">Neophaeococcomyces mojaviensis</name>
    <dbReference type="NCBI Taxonomy" id="3383035"/>
    <lineage>
        <taxon>Eukaryota</taxon>
        <taxon>Fungi</taxon>
        <taxon>Dikarya</taxon>
        <taxon>Ascomycota</taxon>
        <taxon>Pezizomycotina</taxon>
        <taxon>Eurotiomycetes</taxon>
        <taxon>Chaetothyriomycetidae</taxon>
        <taxon>Chaetothyriales</taxon>
        <taxon>Chaetothyriales incertae sedis</taxon>
        <taxon>Neophaeococcomyces</taxon>
    </lineage>
</organism>
<evidence type="ECO:0000313" key="1">
    <source>
        <dbReference type="EMBL" id="KAJ9653180.1"/>
    </source>
</evidence>
<protein>
    <submittedName>
        <fullName evidence="1">Uncharacterized protein</fullName>
    </submittedName>
</protein>
<proteinExistence type="predicted"/>
<accession>A0ACC2ZZI1</accession>
<gene>
    <name evidence="1" type="ORF">H2198_007591</name>
</gene>
<name>A0ACC2ZZI1_9EURO</name>
<keyword evidence="2" id="KW-1185">Reference proteome</keyword>
<comment type="caution">
    <text evidence="1">The sequence shown here is derived from an EMBL/GenBank/DDBJ whole genome shotgun (WGS) entry which is preliminary data.</text>
</comment>
<reference evidence="1" key="1">
    <citation type="submission" date="2022-10" db="EMBL/GenBank/DDBJ databases">
        <title>Culturing micro-colonial fungi from biological soil crusts in the Mojave desert and describing Neophaeococcomyces mojavensis, and introducing the new genera and species Taxawa tesnikishii.</title>
        <authorList>
            <person name="Kurbessoian T."/>
            <person name="Stajich J.E."/>
        </authorList>
    </citation>
    <scope>NUCLEOTIDE SEQUENCE</scope>
    <source>
        <strain evidence="1">JES_112</strain>
    </source>
</reference>
<evidence type="ECO:0000313" key="2">
    <source>
        <dbReference type="Proteomes" id="UP001172386"/>
    </source>
</evidence>
<dbReference type="EMBL" id="JAPDRQ010000163">
    <property type="protein sequence ID" value="KAJ9653180.1"/>
    <property type="molecule type" value="Genomic_DNA"/>
</dbReference>
<dbReference type="Proteomes" id="UP001172386">
    <property type="component" value="Unassembled WGS sequence"/>
</dbReference>
<sequence>MSYLTLRYKKSKPTRKTNRKLRAPVSPASRSKRIASSVASISPQTASSSPGNDYRQSIKLTMKVAPSKLREVMRATELESLQDTLGGGKVLDTPRSSRRAQQAQMNARARNRLKYSRATESDSDEEDEEEEEEEDAEAEDNTMMNDFDEVGAEAEGGTDDEDVEMEDDPRPVKKGPNPPKPPKITLRTPAKKSQNQFVRPKVVVTPANVGPVQSVEDQEMQDEEEMDDNDDDDDEDDEEGSGLSDNEDETNLNEEDAEGEEEGVAEDGEGEGAEGEEDDDDDEDELGDSDDEEPGSGTATPDPSKMTSRQRGRPIEPLMALDMAPQQRKFFTDEEKAMKKDEHARKRKELTKRKTQEEKTAALNRLLKPQVSKSRGAAPKAETLAAQMQAAAEEEEVEQKADPLFTRWISTREGVRLGVPEEWLGKKVGRYFGPPPPSNRRVLVQEVE</sequence>